<dbReference type="Pfam" id="PF00459">
    <property type="entry name" value="Inositol_P"/>
    <property type="match status" value="1"/>
</dbReference>
<evidence type="ECO:0000256" key="5">
    <source>
        <dbReference type="ARBA" id="ARBA00022801"/>
    </source>
</evidence>
<evidence type="ECO:0000256" key="2">
    <source>
        <dbReference type="ARBA" id="ARBA00005152"/>
    </source>
</evidence>
<dbReference type="InterPro" id="IPR000760">
    <property type="entry name" value="Inositol_monophosphatase-like"/>
</dbReference>
<evidence type="ECO:0000256" key="3">
    <source>
        <dbReference type="ARBA" id="ARBA00009759"/>
    </source>
</evidence>
<dbReference type="FunFam" id="3.30.540.10:FF:000004">
    <property type="entry name" value="Inositol-1-monophosphatase"/>
    <property type="match status" value="1"/>
</dbReference>
<comment type="similarity">
    <text evidence="3 8">Belongs to the inositol monophosphatase superfamily.</text>
</comment>
<dbReference type="PANTHER" id="PTHR20854:SF29">
    <property type="entry name" value="INOSITOL MONOPHOSPHATASE 2"/>
    <property type="match status" value="1"/>
</dbReference>
<dbReference type="PRINTS" id="PR00378">
    <property type="entry name" value="LIIMPHPHTASE"/>
</dbReference>
<comment type="cofactor">
    <cofactor evidence="1 7 8">
        <name>Mg(2+)</name>
        <dbReference type="ChEBI" id="CHEBI:18420"/>
    </cofactor>
</comment>
<protein>
    <recommendedName>
        <fullName evidence="8">Inositol-1-monophosphatase</fullName>
        <ecNumber evidence="8">3.1.3.25</ecNumber>
    </recommendedName>
</protein>
<feature type="region of interest" description="Disordered" evidence="9">
    <location>
        <begin position="1"/>
        <end position="31"/>
    </location>
</feature>
<dbReference type="PANTHER" id="PTHR20854">
    <property type="entry name" value="INOSITOL MONOPHOSPHATASE"/>
    <property type="match status" value="1"/>
</dbReference>
<dbReference type="InterPro" id="IPR020583">
    <property type="entry name" value="Inositol_monoP_metal-BS"/>
</dbReference>
<evidence type="ECO:0000256" key="1">
    <source>
        <dbReference type="ARBA" id="ARBA00001946"/>
    </source>
</evidence>
<dbReference type="EC" id="3.1.3.25" evidence="8"/>
<feature type="binding site" evidence="7">
    <location>
        <position position="128"/>
    </location>
    <ligand>
        <name>Mg(2+)</name>
        <dbReference type="ChEBI" id="CHEBI:18420"/>
        <label>1</label>
        <note>catalytic</note>
    </ligand>
</feature>
<dbReference type="InterPro" id="IPR020550">
    <property type="entry name" value="Inositol_monophosphatase_CS"/>
</dbReference>
<evidence type="ECO:0000256" key="7">
    <source>
        <dbReference type="PIRSR" id="PIRSR600760-2"/>
    </source>
</evidence>
<dbReference type="EMBL" id="JABFDY010000004">
    <property type="protein sequence ID" value="KAF7708914.1"/>
    <property type="molecule type" value="Genomic_DNA"/>
</dbReference>
<dbReference type="CDD" id="cd01639">
    <property type="entry name" value="IMPase"/>
    <property type="match status" value="1"/>
</dbReference>
<keyword evidence="5 8" id="KW-0378">Hydrolase</keyword>
<keyword evidence="4 7" id="KW-0479">Metal-binding</keyword>
<dbReference type="PRINTS" id="PR00377">
    <property type="entry name" value="IMPHPHTASES"/>
</dbReference>
<dbReference type="InterPro" id="IPR033942">
    <property type="entry name" value="IMPase"/>
</dbReference>
<feature type="binding site" evidence="7">
    <location>
        <position position="256"/>
    </location>
    <ligand>
        <name>Mg(2+)</name>
        <dbReference type="ChEBI" id="CHEBI:18420"/>
        <label>1</label>
        <note>catalytic</note>
    </ligand>
</feature>
<accession>A0A8T0BPH1</accession>
<evidence type="ECO:0000256" key="8">
    <source>
        <dbReference type="RuleBase" id="RU364068"/>
    </source>
</evidence>
<dbReference type="AlphaFoldDB" id="A0A8T0BPH1"/>
<dbReference type="GO" id="GO:0046872">
    <property type="term" value="F:metal ion binding"/>
    <property type="evidence" value="ECO:0007669"/>
    <property type="project" value="UniProtKB-KW"/>
</dbReference>
<evidence type="ECO:0000313" key="10">
    <source>
        <dbReference type="EMBL" id="KAF7708914.1"/>
    </source>
</evidence>
<dbReference type="GO" id="GO:0046854">
    <property type="term" value="P:phosphatidylinositol phosphate biosynthetic process"/>
    <property type="evidence" value="ECO:0007669"/>
    <property type="project" value="InterPro"/>
</dbReference>
<sequence length="316" mass="34401">METMSSNPEAVYHERGDTQPPFPPVTRSVSAMSSDAGAESWAECMDVAVRTALRAGQMVRVCVMQEKRVSSKSTPTDLVTEADQHVEEMIISTLREKFPSHSFIGEESSAAGEKCVLTDSPTWIIDPIDGTCNFVHSFPMVAVSIGFAVKKQLEFGIIYHCFDGTLYTGRRGHGAFCNGVRLHVSKEKDVSKALILTEIGAKRDPHTLDIFLENMKKMLSAPTHGVRIIGSSTLALCHVASGTAEAYYQYGLHCWDIAAAALIITEAGGCVIDTTGGPLDLMSRRVVAAGSRKIADYIIQKLKPINYGRDDDDDDP</sequence>
<dbReference type="GO" id="GO:0008934">
    <property type="term" value="F:inositol monophosphate 1-phosphatase activity"/>
    <property type="evidence" value="ECO:0007669"/>
    <property type="project" value="InterPro"/>
</dbReference>
<comment type="caution">
    <text evidence="10">The sequence shown here is derived from an EMBL/GenBank/DDBJ whole genome shotgun (WGS) entry which is preliminary data.</text>
</comment>
<keyword evidence="6 7" id="KW-0460">Magnesium</keyword>
<dbReference type="SUPFAM" id="SSF56655">
    <property type="entry name" value="Carbohydrate phosphatase"/>
    <property type="match status" value="1"/>
</dbReference>
<evidence type="ECO:0000256" key="6">
    <source>
        <dbReference type="ARBA" id="ARBA00022842"/>
    </source>
</evidence>
<proteinExistence type="inferred from homology"/>
<dbReference type="Gene3D" id="3.30.540.10">
    <property type="entry name" value="Fructose-1,6-Bisphosphatase, subunit A, domain 1"/>
    <property type="match status" value="1"/>
</dbReference>
<feature type="binding site" evidence="7">
    <location>
        <position position="106"/>
    </location>
    <ligand>
        <name>Mg(2+)</name>
        <dbReference type="ChEBI" id="CHEBI:18420"/>
        <label>1</label>
        <note>catalytic</note>
    </ligand>
</feature>
<dbReference type="GO" id="GO:0006020">
    <property type="term" value="P:inositol metabolic process"/>
    <property type="evidence" value="ECO:0007669"/>
    <property type="project" value="TreeGrafter"/>
</dbReference>
<evidence type="ECO:0000313" key="11">
    <source>
        <dbReference type="Proteomes" id="UP000606274"/>
    </source>
</evidence>
<dbReference type="OrthoDB" id="10254945at2759"/>
<comment type="pathway">
    <text evidence="2 8">Polyol metabolism; myo-inositol biosynthesis; myo-inositol from D-glucose 6-phosphate: step 2/2.</text>
</comment>
<organism evidence="10 11">
    <name type="scientific">Silurus meridionalis</name>
    <name type="common">Southern catfish</name>
    <name type="synonym">Silurus soldatovi meridionalis</name>
    <dbReference type="NCBI Taxonomy" id="175797"/>
    <lineage>
        <taxon>Eukaryota</taxon>
        <taxon>Metazoa</taxon>
        <taxon>Chordata</taxon>
        <taxon>Craniata</taxon>
        <taxon>Vertebrata</taxon>
        <taxon>Euteleostomi</taxon>
        <taxon>Actinopterygii</taxon>
        <taxon>Neopterygii</taxon>
        <taxon>Teleostei</taxon>
        <taxon>Ostariophysi</taxon>
        <taxon>Siluriformes</taxon>
        <taxon>Siluridae</taxon>
        <taxon>Silurus</taxon>
    </lineage>
</organism>
<name>A0A8T0BPH1_SILME</name>
<keyword evidence="11" id="KW-1185">Reference proteome</keyword>
<feature type="binding site" evidence="7">
    <location>
        <position position="126"/>
    </location>
    <ligand>
        <name>Mg(2+)</name>
        <dbReference type="ChEBI" id="CHEBI:18420"/>
        <label>1</label>
        <note>catalytic</note>
    </ligand>
</feature>
<dbReference type="PROSITE" id="PS00630">
    <property type="entry name" value="IMP_2"/>
    <property type="match status" value="1"/>
</dbReference>
<dbReference type="PROSITE" id="PS00629">
    <property type="entry name" value="IMP_1"/>
    <property type="match status" value="1"/>
</dbReference>
<feature type="binding site" evidence="7">
    <location>
        <position position="129"/>
    </location>
    <ligand>
        <name>Mg(2+)</name>
        <dbReference type="ChEBI" id="CHEBI:18420"/>
        <label>1</label>
        <note>catalytic</note>
    </ligand>
</feature>
<dbReference type="GO" id="GO:0007165">
    <property type="term" value="P:signal transduction"/>
    <property type="evidence" value="ECO:0007669"/>
    <property type="project" value="TreeGrafter"/>
</dbReference>
<comment type="catalytic activity">
    <reaction evidence="8">
        <text>a myo-inositol phosphate + H2O = myo-inositol + phosphate</text>
        <dbReference type="Rhea" id="RHEA:24056"/>
        <dbReference type="ChEBI" id="CHEBI:15377"/>
        <dbReference type="ChEBI" id="CHEBI:17268"/>
        <dbReference type="ChEBI" id="CHEBI:43474"/>
        <dbReference type="ChEBI" id="CHEBI:84139"/>
        <dbReference type="EC" id="3.1.3.25"/>
    </reaction>
</comment>
<dbReference type="Gene3D" id="3.40.190.80">
    <property type="match status" value="1"/>
</dbReference>
<dbReference type="FunFam" id="3.40.190.80:FF:000002">
    <property type="entry name" value="Inositol-1-monophosphatase"/>
    <property type="match status" value="1"/>
</dbReference>
<dbReference type="InterPro" id="IPR020552">
    <property type="entry name" value="Inositol_monoPase_Li-sen"/>
</dbReference>
<gene>
    <name evidence="10" type="ORF">HF521_017971</name>
</gene>
<evidence type="ECO:0000256" key="9">
    <source>
        <dbReference type="SAM" id="MobiDB-lite"/>
    </source>
</evidence>
<evidence type="ECO:0000256" key="4">
    <source>
        <dbReference type="ARBA" id="ARBA00022723"/>
    </source>
</evidence>
<reference evidence="10" key="1">
    <citation type="submission" date="2020-08" db="EMBL/GenBank/DDBJ databases">
        <title>Chromosome-level assembly of Southern catfish (Silurus meridionalis) provides insights into visual adaptation to the nocturnal and benthic lifestyles.</title>
        <authorList>
            <person name="Zhang Y."/>
            <person name="Wang D."/>
            <person name="Peng Z."/>
        </authorList>
    </citation>
    <scope>NUCLEOTIDE SEQUENCE</scope>
    <source>
        <strain evidence="10">SWU-2019-XX</strain>
        <tissue evidence="10">Muscle</tissue>
    </source>
</reference>
<dbReference type="Proteomes" id="UP000606274">
    <property type="component" value="Unassembled WGS sequence"/>
</dbReference>